<proteinExistence type="predicted"/>
<feature type="domain" description="HTH tetR-type" evidence="5">
    <location>
        <begin position="5"/>
        <end position="65"/>
    </location>
</feature>
<dbReference type="PROSITE" id="PS01081">
    <property type="entry name" value="HTH_TETR_1"/>
    <property type="match status" value="1"/>
</dbReference>
<dbReference type="PANTHER" id="PTHR30055:SF234">
    <property type="entry name" value="HTH-TYPE TRANSCRIPTIONAL REGULATOR BETI"/>
    <property type="match status" value="1"/>
</dbReference>
<name>A0A6N2QWA6_9ACTO</name>
<dbReference type="InterPro" id="IPR009057">
    <property type="entry name" value="Homeodomain-like_sf"/>
</dbReference>
<feature type="DNA-binding region" description="H-T-H motif" evidence="4">
    <location>
        <begin position="28"/>
        <end position="47"/>
    </location>
</feature>
<gene>
    <name evidence="6" type="ORF">AOLFYP35_00033</name>
</gene>
<reference evidence="6" key="1">
    <citation type="submission" date="2019-11" db="EMBL/GenBank/DDBJ databases">
        <authorList>
            <person name="Feng L."/>
        </authorList>
    </citation>
    <scope>NUCLEOTIDE SEQUENCE</scope>
    <source>
        <strain evidence="6">AodontolyticusLFYP35</strain>
    </source>
</reference>
<keyword evidence="1" id="KW-0805">Transcription regulation</keyword>
<dbReference type="Pfam" id="PF00440">
    <property type="entry name" value="TetR_N"/>
    <property type="match status" value="1"/>
</dbReference>
<dbReference type="AlphaFoldDB" id="A0A6N2QWA6"/>
<protein>
    <submittedName>
        <fullName evidence="6">Bacterial regulatory proteins, tetR family</fullName>
    </submittedName>
</protein>
<organism evidence="6">
    <name type="scientific">Schaalia odontolytica</name>
    <dbReference type="NCBI Taxonomy" id="1660"/>
    <lineage>
        <taxon>Bacteria</taxon>
        <taxon>Bacillati</taxon>
        <taxon>Actinomycetota</taxon>
        <taxon>Actinomycetes</taxon>
        <taxon>Actinomycetales</taxon>
        <taxon>Actinomycetaceae</taxon>
        <taxon>Schaalia</taxon>
    </lineage>
</organism>
<dbReference type="GO" id="GO:0003700">
    <property type="term" value="F:DNA-binding transcription factor activity"/>
    <property type="evidence" value="ECO:0007669"/>
    <property type="project" value="TreeGrafter"/>
</dbReference>
<dbReference type="GO" id="GO:0000976">
    <property type="term" value="F:transcription cis-regulatory region binding"/>
    <property type="evidence" value="ECO:0007669"/>
    <property type="project" value="TreeGrafter"/>
</dbReference>
<dbReference type="InterPro" id="IPR023772">
    <property type="entry name" value="DNA-bd_HTH_TetR-type_CS"/>
</dbReference>
<evidence type="ECO:0000256" key="1">
    <source>
        <dbReference type="ARBA" id="ARBA00023015"/>
    </source>
</evidence>
<accession>A0A6N2QWA6</accession>
<dbReference type="InterPro" id="IPR050109">
    <property type="entry name" value="HTH-type_TetR-like_transc_reg"/>
</dbReference>
<dbReference type="InterPro" id="IPR001647">
    <property type="entry name" value="HTH_TetR"/>
</dbReference>
<evidence type="ECO:0000256" key="3">
    <source>
        <dbReference type="ARBA" id="ARBA00023163"/>
    </source>
</evidence>
<dbReference type="PROSITE" id="PS50977">
    <property type="entry name" value="HTH_TETR_2"/>
    <property type="match status" value="1"/>
</dbReference>
<evidence type="ECO:0000256" key="4">
    <source>
        <dbReference type="PROSITE-ProRule" id="PRU00335"/>
    </source>
</evidence>
<evidence type="ECO:0000313" key="6">
    <source>
        <dbReference type="EMBL" id="VYS72468.1"/>
    </source>
</evidence>
<dbReference type="Gene3D" id="1.10.357.10">
    <property type="entry name" value="Tetracycline Repressor, domain 2"/>
    <property type="match status" value="1"/>
</dbReference>
<keyword evidence="2 4" id="KW-0238">DNA-binding</keyword>
<dbReference type="SUPFAM" id="SSF46689">
    <property type="entry name" value="Homeodomain-like"/>
    <property type="match status" value="1"/>
</dbReference>
<evidence type="ECO:0000256" key="2">
    <source>
        <dbReference type="ARBA" id="ARBA00023125"/>
    </source>
</evidence>
<sequence>MPKQVIDKDRLIEHAYSIAAREGISELSVRKLAAACGIAVGSVYMYFPTKADLTAAVFARFFGQALFEECCRVDGNESFIDYVRKLRGALGGALAQMDVDWFAEMRRLPRSEHEALEAARGPMLAHMEQGLQYVLDGDPAVVRSRLVGALSPEKLCPFVLGAIFTSLMEGSDCEPLFALLDASLYEAMAESRASGCVAAAPIEKKDC</sequence>
<keyword evidence="3" id="KW-0804">Transcription</keyword>
<evidence type="ECO:0000259" key="5">
    <source>
        <dbReference type="PROSITE" id="PS50977"/>
    </source>
</evidence>
<dbReference type="PANTHER" id="PTHR30055">
    <property type="entry name" value="HTH-TYPE TRANSCRIPTIONAL REGULATOR RUTR"/>
    <property type="match status" value="1"/>
</dbReference>
<dbReference type="EMBL" id="CACRSM010000001">
    <property type="protein sequence ID" value="VYS72468.1"/>
    <property type="molecule type" value="Genomic_DNA"/>
</dbReference>